<comment type="function">
    <text evidence="1">Binds anionic lipids and gangliosides at acidic pH.</text>
</comment>
<protein>
    <recommendedName>
        <fullName evidence="3">Mammalian ependymin-related protein 1</fullName>
    </recommendedName>
</protein>
<dbReference type="GO" id="GO:0005764">
    <property type="term" value="C:lysosome"/>
    <property type="evidence" value="ECO:0007669"/>
    <property type="project" value="TreeGrafter"/>
</dbReference>
<proteinExistence type="inferred from homology"/>
<evidence type="ECO:0000313" key="5">
    <source>
        <dbReference type="EMBL" id="CAH1261895.1"/>
    </source>
</evidence>
<dbReference type="GO" id="GO:0005576">
    <property type="term" value="C:extracellular region"/>
    <property type="evidence" value="ECO:0007669"/>
    <property type="project" value="InterPro"/>
</dbReference>
<evidence type="ECO:0000256" key="3">
    <source>
        <dbReference type="ARBA" id="ARBA00020678"/>
    </source>
</evidence>
<feature type="chain" id="PRO_5035469975" description="Mammalian ependymin-related protein 1" evidence="4">
    <location>
        <begin position="18"/>
        <end position="195"/>
    </location>
</feature>
<accession>A0A8K0EPX5</accession>
<evidence type="ECO:0000256" key="2">
    <source>
        <dbReference type="ARBA" id="ARBA00010771"/>
    </source>
</evidence>
<comment type="similarity">
    <text evidence="2">Belongs to the ependymin family.</text>
</comment>
<dbReference type="PANTHER" id="PTHR10697:SF1">
    <property type="entry name" value="MAMMALIAN EPENDYMIN-RELATED PROTEIN 1"/>
    <property type="match status" value="1"/>
</dbReference>
<keyword evidence="6" id="KW-1185">Reference proteome</keyword>
<evidence type="ECO:0000256" key="1">
    <source>
        <dbReference type="ARBA" id="ARBA00002024"/>
    </source>
</evidence>
<evidence type="ECO:0000256" key="4">
    <source>
        <dbReference type="SAM" id="SignalP"/>
    </source>
</evidence>
<dbReference type="GO" id="GO:0007160">
    <property type="term" value="P:cell-matrix adhesion"/>
    <property type="evidence" value="ECO:0007669"/>
    <property type="project" value="InterPro"/>
</dbReference>
<feature type="signal peptide" evidence="4">
    <location>
        <begin position="1"/>
        <end position="17"/>
    </location>
</feature>
<dbReference type="EMBL" id="OV696689">
    <property type="protein sequence ID" value="CAH1261895.1"/>
    <property type="molecule type" value="Genomic_DNA"/>
</dbReference>
<reference evidence="5" key="1">
    <citation type="submission" date="2022-01" db="EMBL/GenBank/DDBJ databases">
        <authorList>
            <person name="Braso-Vives M."/>
        </authorList>
    </citation>
    <scope>NUCLEOTIDE SEQUENCE</scope>
</reference>
<dbReference type="InterPro" id="IPR001299">
    <property type="entry name" value="Ependymin"/>
</dbReference>
<organism evidence="5 6">
    <name type="scientific">Branchiostoma lanceolatum</name>
    <name type="common">Common lancelet</name>
    <name type="synonym">Amphioxus lanceolatum</name>
    <dbReference type="NCBI Taxonomy" id="7740"/>
    <lineage>
        <taxon>Eukaryota</taxon>
        <taxon>Metazoa</taxon>
        <taxon>Chordata</taxon>
        <taxon>Cephalochordata</taxon>
        <taxon>Leptocardii</taxon>
        <taxon>Amphioxiformes</taxon>
        <taxon>Branchiostomatidae</taxon>
        <taxon>Branchiostoma</taxon>
    </lineage>
</organism>
<dbReference type="PANTHER" id="PTHR10697">
    <property type="entry name" value="MAMMALIAN EPENDYMIN-RELATED PROTEIN 1"/>
    <property type="match status" value="1"/>
</dbReference>
<gene>
    <name evidence="5" type="primary">EPDR1</name>
    <name evidence="5" type="ORF">BLAG_LOCUS17186</name>
</gene>
<dbReference type="OrthoDB" id="6084362at2759"/>
<sequence length="195" mass="22206">MKTLLLFLFVAVAAVYSQVPERCEAPAAFESRIGRLDTIRGFFVNAKVSYDARNMRTRIVEEVETKEEKDYYDVLYLHNTQPGKEYRYNLKTKQCETRMLNTSFRRFEIPEDARPFGEFTIGTKGQPGEGVDVTMWGGRTPDGGEFVGVFTLAGCVPVSDRYFRNESSFDNTDFYDVTLGISNASVFIPPHECMP</sequence>
<name>A0A8K0EPX5_BRALA</name>
<dbReference type="GO" id="GO:0005509">
    <property type="term" value="F:calcium ion binding"/>
    <property type="evidence" value="ECO:0007669"/>
    <property type="project" value="InterPro"/>
</dbReference>
<keyword evidence="4" id="KW-0732">Signal</keyword>
<dbReference type="Pfam" id="PF00811">
    <property type="entry name" value="Ependymin"/>
    <property type="match status" value="1"/>
</dbReference>
<dbReference type="AlphaFoldDB" id="A0A8K0EPX5"/>
<evidence type="ECO:0000313" key="6">
    <source>
        <dbReference type="Proteomes" id="UP000838412"/>
    </source>
</evidence>
<dbReference type="Proteomes" id="UP000838412">
    <property type="component" value="Chromosome 4"/>
</dbReference>